<feature type="compositionally biased region" description="Acidic residues" evidence="10">
    <location>
        <begin position="90"/>
        <end position="104"/>
    </location>
</feature>
<evidence type="ECO:0000313" key="13">
    <source>
        <dbReference type="Proteomes" id="UP000000647"/>
    </source>
</evidence>
<comment type="subunit">
    <text evidence="8">Interacts with FtsZ via their C-terminal domains.</text>
</comment>
<keyword evidence="13" id="KW-1185">Reference proteome</keyword>
<comment type="similarity">
    <text evidence="8 9">Belongs to the ZipA family.</text>
</comment>
<feature type="region of interest" description="Disordered" evidence="10">
    <location>
        <begin position="29"/>
        <end position="246"/>
    </location>
</feature>
<dbReference type="HOGENOM" id="CLU_670422_0_0_6"/>
<dbReference type="Pfam" id="PF04354">
    <property type="entry name" value="ZipA_C"/>
    <property type="match status" value="1"/>
</dbReference>
<dbReference type="RefSeq" id="WP_011814665.1">
    <property type="nucleotide sequence ID" value="NC_008789.1"/>
</dbReference>
<dbReference type="GO" id="GO:0043093">
    <property type="term" value="P:FtsZ-dependent cytokinesis"/>
    <property type="evidence" value="ECO:0007669"/>
    <property type="project" value="UniProtKB-UniRule"/>
</dbReference>
<protein>
    <recommendedName>
        <fullName evidence="8 9">Cell division protein ZipA</fullName>
    </recommendedName>
</protein>
<dbReference type="STRING" id="349124.Hhal_1879"/>
<keyword evidence="6 8" id="KW-0472">Membrane</keyword>
<reference evidence="13" key="1">
    <citation type="submission" date="2006-12" db="EMBL/GenBank/DDBJ databases">
        <title>Complete sequence of Halorhodospira halophila SL1.</title>
        <authorList>
            <consortium name="US DOE Joint Genome Institute"/>
            <person name="Copeland A."/>
            <person name="Lucas S."/>
            <person name="Lapidus A."/>
            <person name="Barry K."/>
            <person name="Detter J.C."/>
            <person name="Glavina del Rio T."/>
            <person name="Hammon N."/>
            <person name="Israni S."/>
            <person name="Dalin E."/>
            <person name="Tice H."/>
            <person name="Pitluck S."/>
            <person name="Saunders E."/>
            <person name="Brettin T."/>
            <person name="Bruce D."/>
            <person name="Han C."/>
            <person name="Tapia R."/>
            <person name="Schmutz J."/>
            <person name="Larimer F."/>
            <person name="Land M."/>
            <person name="Hauser L."/>
            <person name="Kyrpides N."/>
            <person name="Mikhailova N."/>
            <person name="Hoff W."/>
            <person name="Richardson P."/>
        </authorList>
    </citation>
    <scope>NUCLEOTIDE SEQUENCE [LARGE SCALE GENOMIC DNA]</scope>
    <source>
        <strain evidence="13">DSM 244 / SL1</strain>
    </source>
</reference>
<feature type="compositionally biased region" description="Basic and acidic residues" evidence="10">
    <location>
        <begin position="67"/>
        <end position="88"/>
    </location>
</feature>
<proteinExistence type="inferred from homology"/>
<gene>
    <name evidence="8" type="primary">zipA</name>
    <name evidence="12" type="ordered locus">Hhal_1879</name>
</gene>
<evidence type="ECO:0000256" key="2">
    <source>
        <dbReference type="ARBA" id="ARBA00022519"/>
    </source>
</evidence>
<name>A1WY81_HALHL</name>
<dbReference type="AlphaFoldDB" id="A1WY81"/>
<feature type="compositionally biased region" description="Low complexity" evidence="10">
    <location>
        <begin position="135"/>
        <end position="145"/>
    </location>
</feature>
<feature type="compositionally biased region" description="Low complexity" evidence="10">
    <location>
        <begin position="153"/>
        <end position="169"/>
    </location>
</feature>
<dbReference type="InterPro" id="IPR007449">
    <property type="entry name" value="ZipA_FtsZ-bd_C"/>
</dbReference>
<keyword evidence="5 8" id="KW-1133">Transmembrane helix</keyword>
<dbReference type="Gene3D" id="3.30.1400.10">
    <property type="entry name" value="ZipA, C-terminal FtsZ-binding domain"/>
    <property type="match status" value="1"/>
</dbReference>
<evidence type="ECO:0000256" key="3">
    <source>
        <dbReference type="ARBA" id="ARBA00022618"/>
    </source>
</evidence>
<dbReference type="Proteomes" id="UP000000647">
    <property type="component" value="Chromosome"/>
</dbReference>
<keyword evidence="2 8" id="KW-0997">Cell inner membrane</keyword>
<feature type="domain" description="ZipA C-terminal FtsZ-binding" evidence="11">
    <location>
        <begin position="264"/>
        <end position="395"/>
    </location>
</feature>
<feature type="transmembrane region" description="Helical" evidence="8">
    <location>
        <begin position="6"/>
        <end position="23"/>
    </location>
</feature>
<dbReference type="EMBL" id="CP000544">
    <property type="protein sequence ID" value="ABM62643.1"/>
    <property type="molecule type" value="Genomic_DNA"/>
</dbReference>
<dbReference type="SMART" id="SM00771">
    <property type="entry name" value="ZipA_C"/>
    <property type="match status" value="1"/>
</dbReference>
<evidence type="ECO:0000259" key="11">
    <source>
        <dbReference type="SMART" id="SM00771"/>
    </source>
</evidence>
<evidence type="ECO:0000256" key="5">
    <source>
        <dbReference type="ARBA" id="ARBA00022989"/>
    </source>
</evidence>
<evidence type="ECO:0000256" key="6">
    <source>
        <dbReference type="ARBA" id="ARBA00023136"/>
    </source>
</evidence>
<comment type="function">
    <text evidence="8 9">Essential cell division protein that stabilizes the FtsZ protofilaments by cross-linking them and that serves as a cytoplasmic membrane anchor for the Z ring. Also required for the recruitment to the septal ring of downstream cell division proteins.</text>
</comment>
<dbReference type="GO" id="GO:0000917">
    <property type="term" value="P:division septum assembly"/>
    <property type="evidence" value="ECO:0007669"/>
    <property type="project" value="TreeGrafter"/>
</dbReference>
<evidence type="ECO:0000256" key="8">
    <source>
        <dbReference type="HAMAP-Rule" id="MF_00509"/>
    </source>
</evidence>
<dbReference type="KEGG" id="hha:Hhal_1879"/>
<organism evidence="12 13">
    <name type="scientific">Halorhodospira halophila (strain DSM 244 / SL1)</name>
    <name type="common">Ectothiorhodospira halophila (strain DSM 244 / SL1)</name>
    <dbReference type="NCBI Taxonomy" id="349124"/>
    <lineage>
        <taxon>Bacteria</taxon>
        <taxon>Pseudomonadati</taxon>
        <taxon>Pseudomonadota</taxon>
        <taxon>Gammaproteobacteria</taxon>
        <taxon>Chromatiales</taxon>
        <taxon>Ectothiorhodospiraceae</taxon>
        <taxon>Halorhodospira</taxon>
    </lineage>
</organism>
<sequence>MDAMRWTILGVGVLVLLAIYAFGRWRDRRRRSAQQEPAPGGSERAAAGGGRATGGGVGGAGTDGPADDVRPGKTERPLIDDDELRGLDDLLAEQEELAPEELDLGLDLGERPASGRAASTHADEQGGAGPWWQNGDDAAGDAAGPAEDRSASPRRSAAAEAARAGLAPAEQPPQTPDDSGQPAHGTSSVAEPQPADRAGTEPALDTSPGGGEPGAEAAPREAAPESAKAGVGSPSRTEEPKPLKLSPASQVEIAAYRSGDVQEAEKILVVFVAAREGERFLGPAIDQALRRVRMVPGEHRIWHRRGQSETGRVTLFSAASMVEPGYLDPEETLPTLETPGLVFFMQLPLPVDGEQVLDAMLATAYQVSVELGGDLLDSTRSTMTQQIAEHMREQLREHRRQLHIAVHKRS</sequence>
<accession>A1WY81</accession>
<evidence type="ECO:0000256" key="7">
    <source>
        <dbReference type="ARBA" id="ARBA00023306"/>
    </source>
</evidence>
<dbReference type="InterPro" id="IPR011919">
    <property type="entry name" value="Cell_div_ZipA"/>
</dbReference>
<dbReference type="GO" id="GO:0005886">
    <property type="term" value="C:plasma membrane"/>
    <property type="evidence" value="ECO:0007669"/>
    <property type="project" value="UniProtKB-SubCell"/>
</dbReference>
<dbReference type="eggNOG" id="COG3115">
    <property type="taxonomic scope" value="Bacteria"/>
</dbReference>
<keyword evidence="3 8" id="KW-0132">Cell division</keyword>
<dbReference type="GO" id="GO:0032153">
    <property type="term" value="C:cell division site"/>
    <property type="evidence" value="ECO:0007669"/>
    <property type="project" value="UniProtKB-UniRule"/>
</dbReference>
<evidence type="ECO:0000256" key="9">
    <source>
        <dbReference type="RuleBase" id="RU003612"/>
    </source>
</evidence>
<dbReference type="SUPFAM" id="SSF64383">
    <property type="entry name" value="Cell-division protein ZipA, C-terminal domain"/>
    <property type="match status" value="1"/>
</dbReference>
<evidence type="ECO:0000256" key="1">
    <source>
        <dbReference type="ARBA" id="ARBA00022475"/>
    </source>
</evidence>
<keyword evidence="7 8" id="KW-0131">Cell cycle</keyword>
<evidence type="ECO:0000256" key="10">
    <source>
        <dbReference type="SAM" id="MobiDB-lite"/>
    </source>
</evidence>
<dbReference type="PANTHER" id="PTHR38685:SF1">
    <property type="entry name" value="CELL DIVISION PROTEIN ZIPA"/>
    <property type="match status" value="1"/>
</dbReference>
<reference evidence="12 13" key="2">
    <citation type="journal article" date="2013" name="Stand. Genomic Sci.">
        <title>Complete genome sequence of Halorhodospira halophila SL1.</title>
        <authorList>
            <person name="Challacombe J.F."/>
            <person name="Majid S."/>
            <person name="Deole R."/>
            <person name="Brettin T.S."/>
            <person name="Bruce D."/>
            <person name="Delano S.F."/>
            <person name="Detter J.C."/>
            <person name="Gleasner C.D."/>
            <person name="Han C.S."/>
            <person name="Misra M."/>
            <person name="Reitenga K.G."/>
            <person name="Mikhailova N."/>
            <person name="Woyke T."/>
            <person name="Pitluck S."/>
            <person name="Nolan M."/>
            <person name="Land M.L."/>
            <person name="Saunders E."/>
            <person name="Tapia R."/>
            <person name="Lapidus A."/>
            <person name="Ivanova N."/>
            <person name="Hoff W.D."/>
        </authorList>
    </citation>
    <scope>NUCLEOTIDE SEQUENCE [LARGE SCALE GENOMIC DNA]</scope>
    <source>
        <strain evidence="13">DSM 244 / SL1</strain>
    </source>
</reference>
<evidence type="ECO:0000313" key="12">
    <source>
        <dbReference type="EMBL" id="ABM62643.1"/>
    </source>
</evidence>
<feature type="compositionally biased region" description="Gly residues" evidence="10">
    <location>
        <begin position="47"/>
        <end position="62"/>
    </location>
</feature>
<comment type="subcellular location">
    <subcellularLocation>
        <location evidence="8">Cell inner membrane</location>
        <topology evidence="8">Single-pass type I membrane protein</topology>
    </subcellularLocation>
    <text evidence="8">Localizes to the Z ring in an FtsZ-dependent manner.</text>
</comment>
<dbReference type="PANTHER" id="PTHR38685">
    <property type="entry name" value="CELL DIVISION PROTEIN ZIPA"/>
    <property type="match status" value="1"/>
</dbReference>
<keyword evidence="1 8" id="KW-1003">Cell membrane</keyword>
<dbReference type="HAMAP" id="MF_00509">
    <property type="entry name" value="ZipA"/>
    <property type="match status" value="1"/>
</dbReference>
<keyword evidence="4 8" id="KW-0812">Transmembrane</keyword>
<dbReference type="InterPro" id="IPR036765">
    <property type="entry name" value="ZipA_FtsZ-bd_C_sf"/>
</dbReference>
<feature type="compositionally biased region" description="Low complexity" evidence="10">
    <location>
        <begin position="36"/>
        <end position="46"/>
    </location>
</feature>
<evidence type="ECO:0000256" key="4">
    <source>
        <dbReference type="ARBA" id="ARBA00022692"/>
    </source>
</evidence>